<reference evidence="2" key="1">
    <citation type="submission" date="2022-10" db="EMBL/GenBank/DDBJ databases">
        <authorList>
            <person name="Yu W.X."/>
        </authorList>
    </citation>
    <scope>NUCLEOTIDE SEQUENCE</scope>
    <source>
        <strain evidence="2">D04</strain>
    </source>
</reference>
<dbReference type="AlphaFoldDB" id="A0AAE3MDQ7"/>
<dbReference type="Gene3D" id="2.40.160.10">
    <property type="entry name" value="Porin"/>
    <property type="match status" value="1"/>
</dbReference>
<dbReference type="InterPro" id="IPR023614">
    <property type="entry name" value="Porin_dom_sf"/>
</dbReference>
<organism evidence="2 3">
    <name type="scientific">Plebeiibacterium marinum</name>
    <dbReference type="NCBI Taxonomy" id="2992111"/>
    <lineage>
        <taxon>Bacteria</taxon>
        <taxon>Pseudomonadati</taxon>
        <taxon>Bacteroidota</taxon>
        <taxon>Bacteroidia</taxon>
        <taxon>Marinilabiliales</taxon>
        <taxon>Marinilabiliaceae</taxon>
        <taxon>Plebeiibacterium</taxon>
    </lineage>
</organism>
<dbReference type="EMBL" id="JAPDPI010000016">
    <property type="protein sequence ID" value="MCW3805864.1"/>
    <property type="molecule type" value="Genomic_DNA"/>
</dbReference>
<proteinExistence type="predicted"/>
<dbReference type="RefSeq" id="WP_301199228.1">
    <property type="nucleotide sequence ID" value="NZ_JAPDPI010000016.1"/>
</dbReference>
<feature type="signal peptide" evidence="1">
    <location>
        <begin position="1"/>
        <end position="18"/>
    </location>
</feature>
<protein>
    <submittedName>
        <fullName evidence="2">DcaP family trimeric outer membrane transporter</fullName>
    </submittedName>
</protein>
<comment type="caution">
    <text evidence="2">The sequence shown here is derived from an EMBL/GenBank/DDBJ whole genome shotgun (WGS) entry which is preliminary data.</text>
</comment>
<evidence type="ECO:0000313" key="3">
    <source>
        <dbReference type="Proteomes" id="UP001207408"/>
    </source>
</evidence>
<dbReference type="Proteomes" id="UP001207408">
    <property type="component" value="Unassembled WGS sequence"/>
</dbReference>
<accession>A0AAE3MDQ7</accession>
<evidence type="ECO:0000256" key="1">
    <source>
        <dbReference type="SAM" id="SignalP"/>
    </source>
</evidence>
<feature type="chain" id="PRO_5042162452" evidence="1">
    <location>
        <begin position="19"/>
        <end position="418"/>
    </location>
</feature>
<gene>
    <name evidence="2" type="ORF">OM074_09505</name>
</gene>
<dbReference type="InterPro" id="IPR045748">
    <property type="entry name" value="DcaP"/>
</dbReference>
<dbReference type="Pfam" id="PF19577">
    <property type="entry name" value="DcaP"/>
    <property type="match status" value="1"/>
</dbReference>
<name>A0AAE3MDQ7_9BACT</name>
<sequence length="418" mass="45991">MKKLLLPIFILLSLATQAQQKEKTVSVKTYGFIGFDAFVDTRESVAARGGHGYLYPKSFSADANGSDKNDKSKFDFGAGISRLGFAISGPDAFGAKTTAKIEGDFAGASGNSKDFAVRLRHAFLNLKWNKTSLLAGQTWHPLFIPENFPATVNFVVGLPFHPLSRNPQLRFTYSPSKDLSLILSALSQGDFKNSGALEQVEYADIPEFNFQLKYGSPKDFFLAATVGVKQVQPLAVDDNLAISEGKVTSAHANLSAKLTLPAITIKAEGVYGGNMTNQVMIGGIARKANNGVAINDEFEAIRTSSVWTDIHSNNKKIQWGFFAGYTQNHGTASESIIYYDDPSTAEVDFDQTAYTRGWNIEYIYNFSPRVKFYSGPLTIGLEWLYTVAAYGTPDVKSRPKNSKEYANNRLVLGFRYNF</sequence>
<evidence type="ECO:0000313" key="2">
    <source>
        <dbReference type="EMBL" id="MCW3805864.1"/>
    </source>
</evidence>
<keyword evidence="1" id="KW-0732">Signal</keyword>
<keyword evidence="3" id="KW-1185">Reference proteome</keyword>
<dbReference type="SUPFAM" id="SSF56935">
    <property type="entry name" value="Porins"/>
    <property type="match status" value="1"/>
</dbReference>